<protein>
    <submittedName>
        <fullName evidence="1">Uncharacterized protein</fullName>
    </submittedName>
</protein>
<evidence type="ECO:0000313" key="1">
    <source>
        <dbReference type="EMBL" id="VHO05966.1"/>
    </source>
</evidence>
<name>A0A486XVK8_9GAMM</name>
<accession>A0A486XVK8</accession>
<reference evidence="1" key="1">
    <citation type="submission" date="2019-04" db="EMBL/GenBank/DDBJ databases">
        <authorList>
            <person name="Brambilla D."/>
        </authorList>
    </citation>
    <scope>NUCLEOTIDE SEQUENCE</scope>
    <source>
        <strain evidence="1">BAL1</strain>
    </source>
</reference>
<proteinExistence type="predicted"/>
<organism evidence="1">
    <name type="scientific">Rheinheimera sp. BAL341</name>
    <dbReference type="NCBI Taxonomy" id="1708203"/>
    <lineage>
        <taxon>Bacteria</taxon>
        <taxon>Pseudomonadati</taxon>
        <taxon>Pseudomonadota</taxon>
        <taxon>Gammaproteobacteria</taxon>
        <taxon>Chromatiales</taxon>
        <taxon>Chromatiaceae</taxon>
        <taxon>Rheinheimera</taxon>
    </lineage>
</organism>
<dbReference type="EMBL" id="CAAJGR010000016">
    <property type="protein sequence ID" value="VHO05966.1"/>
    <property type="molecule type" value="Genomic_DNA"/>
</dbReference>
<dbReference type="AlphaFoldDB" id="A0A486XVK8"/>
<gene>
    <name evidence="1" type="ORF">BAL341_3037</name>
</gene>
<sequence length="379" mass="42243">MGNSIVTKLSQPKGYQIGDEITVDGQKGYVAGVDESGKPTSISHSADNLRVEREQYASWDRDEYAQNYLRNLGLDTASMLRSMERTDTGLNYRHSFDSAIAMNLNPVYGQPEPMRNRGFMGRQLDSFNQWRDGVFNTYQDIAIQSGGGFMTGLVAAVETPTRLGLGVAEGALGLGGLLFDSSVRQDAVDGMSYLSNNYDTVVPGAFNRWMEQSWDRQLSDLFVLGGEGLLGGVSGKYAWQAGKYGVDSVGQGAAWAKKTVNYEMRHWFTGKQTLDADQTFYSYRNSEYFTPGSSFEPLKLWMTPELMKPEIAVQRLALEHDKYDTLMTINLPKGTEIMKPRTVWSLFGKPGGGIEVRNYQPVTGDMYSTLKLDELFRGK</sequence>